<dbReference type="EMBL" id="AP009384">
    <property type="protein sequence ID" value="BAF90290.1"/>
    <property type="molecule type" value="Genomic_DNA"/>
</dbReference>
<dbReference type="STRING" id="438753.AZC_4292"/>
<feature type="chain" id="PRO_5002720713" description="Lipoprotein" evidence="1">
    <location>
        <begin position="29"/>
        <end position="183"/>
    </location>
</feature>
<reference evidence="3" key="2">
    <citation type="submission" date="2007-04" db="EMBL/GenBank/DDBJ databases">
        <title>Complete genome sequence of the nitrogen-fixing bacterium Azorhizobium caulinodans ORS571.</title>
        <authorList>
            <person name="Lee K.B."/>
            <person name="Backer P.D."/>
            <person name="Aono T."/>
            <person name="Liu C.T."/>
            <person name="Suzuki S."/>
            <person name="Suzuki T."/>
            <person name="Kaneko T."/>
            <person name="Yamada M."/>
            <person name="Tabata S."/>
            <person name="Kupfer D.M."/>
            <person name="Najar F.Z."/>
            <person name="Wiley G.B."/>
            <person name="Roe B."/>
            <person name="Binnewies T."/>
            <person name="Ussery D."/>
            <person name="Vereecke D."/>
            <person name="Gevers D."/>
            <person name="Holsters M."/>
            <person name="Oyaizu H."/>
        </authorList>
    </citation>
    <scope>NUCLEOTIDE SEQUENCE [LARGE SCALE GENOMIC DNA]</scope>
    <source>
        <strain evidence="3">ATCC 43989 / DSM 5975 / JCM 20966 / LMG 6465 / NBRC 14845 / NCIMB 13405 / ORS 571</strain>
    </source>
</reference>
<protein>
    <recommendedName>
        <fullName evidence="4">Lipoprotein</fullName>
    </recommendedName>
</protein>
<reference evidence="2 3" key="6">
    <citation type="journal article" date="2011" name="Appl. Environ. Microbiol.">
        <title>Involvement of the azorhizobial chromosome partition gene (parA) in the onset of bacteroid differentiation during Sesbania rostrata stem nodule development.</title>
        <authorList>
            <person name="Liu CT."/>
            <person name="Lee KB."/>
            <person name="Wang YS."/>
            <person name="Peng MH."/>
            <person name="Lee KT."/>
            <person name="Suzuki S."/>
            <person name="Suzuki T."/>
            <person name="Oyaizu H."/>
        </authorList>
    </citation>
    <scope>NUCLEOTIDE SEQUENCE [LARGE SCALE GENOMIC DNA]</scope>
    <source>
        <strain evidence="3">ATCC 43989 / DSM 5975 / JCM 20966 / LMG 6465 / NBRC 14845 / NCIMB 13405 / ORS 571</strain>
    </source>
</reference>
<proteinExistence type="predicted"/>
<dbReference type="HOGENOM" id="CLU_1472353_0_0_5"/>
<evidence type="ECO:0000313" key="2">
    <source>
        <dbReference type="EMBL" id="BAF90290.1"/>
    </source>
</evidence>
<keyword evidence="1" id="KW-0732">Signal</keyword>
<sequence length="183" mass="19374">MTSPAVAPLRTALSGLAATFALAMPACAEAPSYCGADETIIFSCDLGSHTASVCASRDSGPGEASLQYRFGHLDKVLVNYPPEGTPPGAVFSSGMISYPAGASIWLRFTREAVRNTVFIAVGDWIPGRVDLIGGVVTETEGKPPEVMACRGKPTYDMHMTFFREIGITEGGEFELPAEVIPKK</sequence>
<dbReference type="eggNOG" id="ENOG503345E">
    <property type="taxonomic scope" value="Bacteria"/>
</dbReference>
<keyword evidence="3" id="KW-1185">Reference proteome</keyword>
<evidence type="ECO:0008006" key="4">
    <source>
        <dbReference type="Google" id="ProtNLM"/>
    </source>
</evidence>
<gene>
    <name evidence="2" type="ordered locus">AZC_4292</name>
</gene>
<evidence type="ECO:0000313" key="3">
    <source>
        <dbReference type="Proteomes" id="UP000000270"/>
    </source>
</evidence>
<dbReference type="AlphaFoldDB" id="A8HVA1"/>
<name>A8HVA1_AZOC5</name>
<organism evidence="2 3">
    <name type="scientific">Azorhizobium caulinodans (strain ATCC 43989 / DSM 5975 / JCM 20966 / LMG 6465 / NBRC 14845 / NCIMB 13405 / ORS 571)</name>
    <dbReference type="NCBI Taxonomy" id="438753"/>
    <lineage>
        <taxon>Bacteria</taxon>
        <taxon>Pseudomonadati</taxon>
        <taxon>Pseudomonadota</taxon>
        <taxon>Alphaproteobacteria</taxon>
        <taxon>Hyphomicrobiales</taxon>
        <taxon>Xanthobacteraceae</taxon>
        <taxon>Azorhizobium</taxon>
    </lineage>
</organism>
<evidence type="ECO:0000256" key="1">
    <source>
        <dbReference type="SAM" id="SignalP"/>
    </source>
</evidence>
<reference evidence="2 3" key="5">
    <citation type="journal article" date="2010" name="Appl. Environ. Microbiol.">
        <title>phrR-like gene praR of Azorhizobium caulinodans ORS571 is essential for symbiosis with Sesbania rostrata and is involved in expression of reb genes.</title>
        <authorList>
            <person name="Akiba N."/>
            <person name="Aono T."/>
            <person name="Toyazaki H."/>
            <person name="Sato S."/>
            <person name="Oyaizu H."/>
        </authorList>
    </citation>
    <scope>NUCLEOTIDE SEQUENCE [LARGE SCALE GENOMIC DNA]</scope>
    <source>
        <strain evidence="3">ATCC 43989 / DSM 5975 / JCM 20966 / LMG 6465 / NBRC 14845 / NCIMB 13405 / ORS 571</strain>
    </source>
</reference>
<reference evidence="2 3" key="4">
    <citation type="journal article" date="2009" name="Appl. Environ. Microbiol.">
        <title>Comparative genome-wide transcriptional profiling of Azorhizobium caulinodans ORS571 grown under free-living and symbiotic conditions.</title>
        <authorList>
            <person name="Tsukada S."/>
            <person name="Aono T."/>
            <person name="Akiba N."/>
            <person name="Lee KB."/>
            <person name="Liu CT."/>
            <person name="Toyazaki H."/>
            <person name="Oyaizu H."/>
        </authorList>
    </citation>
    <scope>NUCLEOTIDE SEQUENCE [LARGE SCALE GENOMIC DNA]</scope>
    <source>
        <strain evidence="3">ATCC 43989 / DSM 5975 / JCM 20966 / LMG 6465 / NBRC 14845 / NCIMB 13405 / ORS 571</strain>
    </source>
</reference>
<dbReference type="RefSeq" id="WP_012172812.1">
    <property type="nucleotide sequence ID" value="NC_009937.1"/>
</dbReference>
<accession>A8HVA1</accession>
<reference evidence="2 3" key="1">
    <citation type="journal article" date="2007" name="Appl. Environ. Microbiol.">
        <title>Rhizobial factors required for stem nodule maturation and maintenance in Sesbania rostrata-Azorhizobium caulinodans ORS571 symbiosis.</title>
        <authorList>
            <person name="Suzuki S."/>
            <person name="Aono T."/>
            <person name="Lee KB."/>
            <person name="Suzuki T."/>
            <person name="Liu CT."/>
            <person name="Miwa H."/>
            <person name="Wakao S."/>
            <person name="Iki T."/>
            <person name="Oyaizu H."/>
        </authorList>
    </citation>
    <scope>NUCLEOTIDE SEQUENCE [LARGE SCALE GENOMIC DNA]</scope>
    <source>
        <strain evidence="3">ATCC 43989 / DSM 5975 / JCM 20966 / LMG 6465 / NBRC 14845 / NCIMB 13405 / ORS 571</strain>
    </source>
</reference>
<dbReference type="KEGG" id="azc:AZC_4292"/>
<dbReference type="Proteomes" id="UP000000270">
    <property type="component" value="Chromosome"/>
</dbReference>
<reference evidence="2 3" key="3">
    <citation type="journal article" date="2008" name="BMC Genomics">
        <title>The genome of the versatile nitrogen fixer Azorhizobium caulinodans ORS571.</title>
        <authorList>
            <person name="Lee KB."/>
            <person name="Backer P.D."/>
            <person name="Aono T."/>
            <person name="Liu CT."/>
            <person name="Suzuki S."/>
            <person name="Suzuki T."/>
            <person name="Kaneko T."/>
            <person name="Yamada M."/>
            <person name="Tabata S."/>
            <person name="Kupfer D.M."/>
            <person name="Najar F.Z."/>
            <person name="Wiley G.B."/>
            <person name="Roe B."/>
            <person name="Binnewies T.T."/>
            <person name="Ussery D.W."/>
            <person name="D'Haeze W."/>
            <person name="Herder J.D."/>
            <person name="Gevers D."/>
            <person name="Vereecke D."/>
            <person name="Holsters M."/>
            <person name="Oyaizu H."/>
        </authorList>
    </citation>
    <scope>NUCLEOTIDE SEQUENCE [LARGE SCALE GENOMIC DNA]</scope>
    <source>
        <strain evidence="3">ATCC 43989 / DSM 5975 / JCM 20966 / LMG 6465 / NBRC 14845 / NCIMB 13405 / ORS 571</strain>
    </source>
</reference>
<feature type="signal peptide" evidence="1">
    <location>
        <begin position="1"/>
        <end position="28"/>
    </location>
</feature>